<reference evidence="3" key="1">
    <citation type="submission" date="2016-07" db="EMBL/GenBank/DDBJ databases">
        <authorList>
            <person name="Bretaudeau A."/>
        </authorList>
    </citation>
    <scope>NUCLEOTIDE SEQUENCE</scope>
    <source>
        <strain evidence="3">Rice</strain>
        <tissue evidence="3">Whole body</tissue>
    </source>
</reference>
<name>A0A2H1VW78_SPOFR</name>
<dbReference type="Pfam" id="PF00640">
    <property type="entry name" value="PID"/>
    <property type="match status" value="1"/>
</dbReference>
<dbReference type="PROSITE" id="PS01179">
    <property type="entry name" value="PID"/>
    <property type="match status" value="1"/>
</dbReference>
<dbReference type="AlphaFoldDB" id="A0A2H1VW78"/>
<dbReference type="InterPro" id="IPR006020">
    <property type="entry name" value="PTB/PI_dom"/>
</dbReference>
<dbReference type="InterPro" id="IPR011993">
    <property type="entry name" value="PH-like_dom_sf"/>
</dbReference>
<dbReference type="Gene3D" id="2.30.29.30">
    <property type="entry name" value="Pleckstrin-homology domain (PH domain)/Phosphotyrosine-binding domain (PTB)"/>
    <property type="match status" value="1"/>
</dbReference>
<dbReference type="CDD" id="cd01269">
    <property type="entry name" value="PTB_TBC1D1_like"/>
    <property type="match status" value="1"/>
</dbReference>
<proteinExistence type="predicted"/>
<feature type="domain" description="PID" evidence="2">
    <location>
        <begin position="219"/>
        <end position="291"/>
    </location>
</feature>
<sequence length="621" mass="70797">MSLTSIYSSNDSKENLEQDDNSPPKDIFKNHRKILIPSTTPLEPDKAWASAETLNAKPDPKKIDEEFDMFTKERIENNTRKPTTPLEPNVLVLNVPKNNLDTVKEEDKSDIFSVISETACSITQFCEKSKLEDSKMDAKSPDSVGTKPDFSQKGDLREDSPAPMNFKEISRKPVTIERKTLNENKPFLRDRSASIGTINQKTPITQLIGEQNRTMLFQVGRSELRLISPDRKQILLHRAFKDVASCVLGRLNKEHFGFVCRETNDTYACYVFKCESDSVALELINAIKQAFVAHADLLKKTREKSPNMTCEHCPMLWYHRLCHDIEVRACGRRVRVAHRPTRTRPVRAAPSVPRALQRSRPPQMGPRFSAVLCRAFTNIQFHIHMTPKPETTICGSHKELLRAGIERTIRRVADGCPATAPTTYHLMVSNRRRPWTLETPEALQVRCRLFGPWYYSGRAGPAVPKHGSPTLASPTLGLSPVSWVRLQTYKFTHTQDTQTQNNNLWITQRVVPCGNRTRDTLHGSQLPSHRANLTSRLLSRRGRQRCSLRHVMPLYNVHPLFTICVVSPILRTTTEIFSEKSPVILCPTRESDPRPLARQSHLRPLDQRGSHIYFSIMQSLY</sequence>
<feature type="compositionally biased region" description="Basic and acidic residues" evidence="1">
    <location>
        <begin position="150"/>
        <end position="160"/>
    </location>
</feature>
<dbReference type="EMBL" id="ODYU01004771">
    <property type="protein sequence ID" value="SOQ45006.1"/>
    <property type="molecule type" value="Genomic_DNA"/>
</dbReference>
<feature type="compositionally biased region" description="Basic and acidic residues" evidence="1">
    <location>
        <begin position="11"/>
        <end position="29"/>
    </location>
</feature>
<feature type="compositionally biased region" description="Basic and acidic residues" evidence="1">
    <location>
        <begin position="131"/>
        <end position="140"/>
    </location>
</feature>
<gene>
    <name evidence="3" type="ORF">SFRICE_021576</name>
</gene>
<dbReference type="SUPFAM" id="SSF50729">
    <property type="entry name" value="PH domain-like"/>
    <property type="match status" value="1"/>
</dbReference>
<evidence type="ECO:0000259" key="2">
    <source>
        <dbReference type="PROSITE" id="PS01179"/>
    </source>
</evidence>
<feature type="region of interest" description="Disordered" evidence="1">
    <location>
        <begin position="343"/>
        <end position="362"/>
    </location>
</feature>
<feature type="region of interest" description="Disordered" evidence="1">
    <location>
        <begin position="1"/>
        <end position="63"/>
    </location>
</feature>
<dbReference type="SMART" id="SM00462">
    <property type="entry name" value="PTB"/>
    <property type="match status" value="1"/>
</dbReference>
<organism evidence="3">
    <name type="scientific">Spodoptera frugiperda</name>
    <name type="common">Fall armyworm</name>
    <dbReference type="NCBI Taxonomy" id="7108"/>
    <lineage>
        <taxon>Eukaryota</taxon>
        <taxon>Metazoa</taxon>
        <taxon>Ecdysozoa</taxon>
        <taxon>Arthropoda</taxon>
        <taxon>Hexapoda</taxon>
        <taxon>Insecta</taxon>
        <taxon>Pterygota</taxon>
        <taxon>Neoptera</taxon>
        <taxon>Endopterygota</taxon>
        <taxon>Lepidoptera</taxon>
        <taxon>Glossata</taxon>
        <taxon>Ditrysia</taxon>
        <taxon>Noctuoidea</taxon>
        <taxon>Noctuidae</taxon>
        <taxon>Amphipyrinae</taxon>
        <taxon>Spodoptera</taxon>
    </lineage>
</organism>
<protein>
    <submittedName>
        <fullName evidence="3">SFRICE_021576</fullName>
    </submittedName>
</protein>
<feature type="compositionally biased region" description="Polar residues" evidence="1">
    <location>
        <begin position="1"/>
        <end position="10"/>
    </location>
</feature>
<accession>A0A2H1VW78</accession>
<evidence type="ECO:0000256" key="1">
    <source>
        <dbReference type="SAM" id="MobiDB-lite"/>
    </source>
</evidence>
<feature type="region of interest" description="Disordered" evidence="1">
    <location>
        <begin position="131"/>
        <end position="170"/>
    </location>
</feature>
<evidence type="ECO:0000313" key="3">
    <source>
        <dbReference type="EMBL" id="SOQ45006.1"/>
    </source>
</evidence>